<dbReference type="Proteomes" id="UP000585050">
    <property type="component" value="Unassembled WGS sequence"/>
</dbReference>
<dbReference type="Pfam" id="PF07944">
    <property type="entry name" value="Beta-AFase-like_GH127_cat"/>
    <property type="match status" value="1"/>
</dbReference>
<proteinExistence type="predicted"/>
<protein>
    <recommendedName>
        <fullName evidence="5">Glycoside hydrolase family 127 protein</fullName>
    </recommendedName>
</protein>
<evidence type="ECO:0000259" key="2">
    <source>
        <dbReference type="Pfam" id="PF20736"/>
    </source>
</evidence>
<dbReference type="Gene3D" id="1.50.10.10">
    <property type="match status" value="1"/>
</dbReference>
<dbReference type="GO" id="GO:0005975">
    <property type="term" value="P:carbohydrate metabolic process"/>
    <property type="evidence" value="ECO:0007669"/>
    <property type="project" value="InterPro"/>
</dbReference>
<sequence>MKKVIAPIAIILGLNACSEMEETKNNFNKVQFGDAQPKGWIYEQMHHDLTDGFVGHLDEMVPDLIIEDDIYGKDRLTKKVKSKDVGAVNSEGEWNVQFLWWNSETQSNWWDGFIRHALLTKDKKSINKVINYVEGKLATQDPDGYIGVYADDLRYDHTTENGELWAQASLFRGLLAYYEATDDQKVLDAIIKAVDVTMKAYPIGNSTPFKTDKPFAGVGHGLTFTDICVQLFDITGDQKYLDFAKFLFDDYNLHQMAEEDILLKNLSDKNYQFEGHGVHTYEHLRSLALLAFTTQEEKYKQGYQQYLEKLATVTSISGGPIGDEWVFGRHANADSTGYEYCSLQELLDSYALIKAYDHNGRWGDKMEWLLFNAAQGARHPEHSSIAYCKSDNSYSMCGHINAKEDQHSKENRYKYSPVHKDIAVCCAPNAGRIYPYYIQNMYSTQGNVLAVDLYGPSQFTTQVNNEDVVIKQITEYPASDKIHLHVNGSSDFTLSLRVPTWAKHFTINGQSQKVDESGYVNIQKDAGDQVYEISMGFEAEISNDKQQGNYVSYGPLLFALPFEGKAEVVKTWTTEKFIDEKVAYTNDAKTTLELVKNSKIEVIKKENEEDPFKSIQLKVNFTDKNGNTVNEFMLPLGATVLRKSVF</sequence>
<evidence type="ECO:0000259" key="1">
    <source>
        <dbReference type="Pfam" id="PF07944"/>
    </source>
</evidence>
<reference evidence="3 4" key="1">
    <citation type="submission" date="2020-04" db="EMBL/GenBank/DDBJ databases">
        <title>Flammeovirga sp. SR4, a novel species isolated from seawater.</title>
        <authorList>
            <person name="Wang X."/>
        </authorList>
    </citation>
    <scope>NUCLEOTIDE SEQUENCE [LARGE SCALE GENOMIC DNA]</scope>
    <source>
        <strain evidence="3 4">SR4</strain>
    </source>
</reference>
<dbReference type="InterPro" id="IPR008928">
    <property type="entry name" value="6-hairpin_glycosidase_sf"/>
</dbReference>
<dbReference type="PANTHER" id="PTHR43465">
    <property type="entry name" value="DUF1680 DOMAIN PROTEIN (AFU_ORTHOLOGUE AFUA_1G08910)"/>
    <property type="match status" value="1"/>
</dbReference>
<gene>
    <name evidence="3" type="ORF">HGP29_12715</name>
</gene>
<name>A0A7X8SL05_9BACT</name>
<evidence type="ECO:0000313" key="3">
    <source>
        <dbReference type="EMBL" id="NLR92080.1"/>
    </source>
</evidence>
<evidence type="ECO:0000313" key="4">
    <source>
        <dbReference type="Proteomes" id="UP000585050"/>
    </source>
</evidence>
<comment type="caution">
    <text evidence="3">The sequence shown here is derived from an EMBL/GenBank/DDBJ whole genome shotgun (WGS) entry which is preliminary data.</text>
</comment>
<organism evidence="3 4">
    <name type="scientific">Flammeovirga agarivorans</name>
    <dbReference type="NCBI Taxonomy" id="2726742"/>
    <lineage>
        <taxon>Bacteria</taxon>
        <taxon>Pseudomonadati</taxon>
        <taxon>Bacteroidota</taxon>
        <taxon>Cytophagia</taxon>
        <taxon>Cytophagales</taxon>
        <taxon>Flammeovirgaceae</taxon>
        <taxon>Flammeovirga</taxon>
    </lineage>
</organism>
<dbReference type="RefSeq" id="WP_168882785.1">
    <property type="nucleotide sequence ID" value="NZ_JABAIL010000003.1"/>
</dbReference>
<dbReference type="InterPro" id="IPR012341">
    <property type="entry name" value="6hp_glycosidase-like_sf"/>
</dbReference>
<keyword evidence="4" id="KW-1185">Reference proteome</keyword>
<dbReference type="Pfam" id="PF20736">
    <property type="entry name" value="Glyco_hydro127M"/>
    <property type="match status" value="1"/>
</dbReference>
<accession>A0A7X8SL05</accession>
<dbReference type="SUPFAM" id="SSF48208">
    <property type="entry name" value="Six-hairpin glycosidases"/>
    <property type="match status" value="1"/>
</dbReference>
<dbReference type="InterPro" id="IPR012878">
    <property type="entry name" value="Beta-AFase-like_GH127_cat"/>
</dbReference>
<feature type="domain" description="Non-reducing end beta-L-arabinofuranosidase-like GH127 catalytic" evidence="1">
    <location>
        <begin position="91"/>
        <end position="436"/>
    </location>
</feature>
<dbReference type="EMBL" id="JABAIL010000003">
    <property type="protein sequence ID" value="NLR92080.1"/>
    <property type="molecule type" value="Genomic_DNA"/>
</dbReference>
<feature type="domain" description="Non-reducing end beta-L-arabinofuranosidase-like GH127 middle" evidence="2">
    <location>
        <begin position="449"/>
        <end position="527"/>
    </location>
</feature>
<dbReference type="InterPro" id="IPR049174">
    <property type="entry name" value="Beta-AFase-like"/>
</dbReference>
<dbReference type="AlphaFoldDB" id="A0A7X8SL05"/>
<evidence type="ECO:0008006" key="5">
    <source>
        <dbReference type="Google" id="ProtNLM"/>
    </source>
</evidence>
<dbReference type="InterPro" id="IPR049046">
    <property type="entry name" value="Beta-AFase-like_GH127_middle"/>
</dbReference>
<dbReference type="PANTHER" id="PTHR43465:SF2">
    <property type="entry name" value="DUF1680 DOMAIN PROTEIN (AFU_ORTHOLOGUE AFUA_1G08910)"/>
    <property type="match status" value="1"/>
</dbReference>